<feature type="domain" description="ABC3 transporter permease C-terminal" evidence="7">
    <location>
        <begin position="251"/>
        <end position="369"/>
    </location>
</feature>
<evidence type="ECO:0000256" key="5">
    <source>
        <dbReference type="ARBA" id="ARBA00023136"/>
    </source>
</evidence>
<evidence type="ECO:0000259" key="7">
    <source>
        <dbReference type="Pfam" id="PF02687"/>
    </source>
</evidence>
<evidence type="ECO:0000259" key="8">
    <source>
        <dbReference type="Pfam" id="PF12704"/>
    </source>
</evidence>
<comment type="caution">
    <text evidence="9">The sequence shown here is derived from an EMBL/GenBank/DDBJ whole genome shotgun (WGS) entry which is preliminary data.</text>
</comment>
<keyword evidence="5 6" id="KW-0472">Membrane</keyword>
<feature type="transmembrane region" description="Helical" evidence="6">
    <location>
        <begin position="338"/>
        <end position="362"/>
    </location>
</feature>
<evidence type="ECO:0000256" key="4">
    <source>
        <dbReference type="ARBA" id="ARBA00022989"/>
    </source>
</evidence>
<organism evidence="9 10">
    <name type="scientific">Sphingomonas ginkgonis</name>
    <dbReference type="NCBI Taxonomy" id="2315330"/>
    <lineage>
        <taxon>Bacteria</taxon>
        <taxon>Pseudomonadati</taxon>
        <taxon>Pseudomonadota</taxon>
        <taxon>Alphaproteobacteria</taxon>
        <taxon>Sphingomonadales</taxon>
        <taxon>Sphingomonadaceae</taxon>
        <taxon>Sphingomonas</taxon>
    </lineage>
</organism>
<dbReference type="GO" id="GO:0005886">
    <property type="term" value="C:plasma membrane"/>
    <property type="evidence" value="ECO:0007669"/>
    <property type="project" value="UniProtKB-SubCell"/>
</dbReference>
<evidence type="ECO:0000313" key="10">
    <source>
        <dbReference type="Proteomes" id="UP000274661"/>
    </source>
</evidence>
<dbReference type="RefSeq" id="WP_126717398.1">
    <property type="nucleotide sequence ID" value="NZ_RWJF01000001.1"/>
</dbReference>
<feature type="transmembrane region" description="Helical" evidence="6">
    <location>
        <begin position="700"/>
        <end position="724"/>
    </location>
</feature>
<feature type="transmembrane region" description="Helical" evidence="6">
    <location>
        <begin position="464"/>
        <end position="487"/>
    </location>
</feature>
<feature type="transmembrane region" description="Helical" evidence="6">
    <location>
        <begin position="292"/>
        <end position="318"/>
    </location>
</feature>
<feature type="transmembrane region" description="Helical" evidence="6">
    <location>
        <begin position="248"/>
        <end position="271"/>
    </location>
</feature>
<feature type="domain" description="ABC3 transporter permease C-terminal" evidence="7">
    <location>
        <begin position="705"/>
        <end position="816"/>
    </location>
</feature>
<dbReference type="PANTHER" id="PTHR30287">
    <property type="entry name" value="MEMBRANE COMPONENT OF PREDICTED ABC SUPERFAMILY METABOLITE UPTAKE TRANSPORTER"/>
    <property type="match status" value="1"/>
</dbReference>
<sequence length="825" mass="84254">MSAALRLARRDLAGGAGGLWLLFACLLLAVAGLASVTSLASAIGATIDGKSRDLLGGDLLLVTSQREATTEELAAMRRLGPVSGSATLRAMLRTARGDASLVELSGTDRPWPAAGSVSFVAGGMPLDGGTAAIGRDLAERFGLQPGAAVRIGNADLRVSGVIDQMPSAAGFALAPPVLVTRDGLAATGLLQPGSLYSSAYRLRLPDGADGQALGKAFQARFPDGGWRASDRGDAAQGMRRFTDRTAQLLLLIALGALGIGAIGISSAVAAFAASRRPTIAILKIHGASRRTLLLMLLGEVGLLGVGAIVGGLLLGALAPELVGRAAAGLLPVVPDPHPQWRALGLSALVGALATLAAAWAPLARAAGDPPATVLRGAVETATGRGHLLVPLVAGLGAVGIAVLQTSDHRFALEVVAAALFLALLFAGLGRLIARGARAVSHRGSPVARLGLAALHRPGAATVRLSVALGLGLALLIALAGTGASILAELRTTVPAKAPALFLLDIPAAGQQRFAGLAQRLLPSAELRLVPSLRGPVTAVNGTPVSQMHDIPEGAWILNGDRGLTFARTLPPGNRVVAGGWWPANYSGPPLISLDVAAATALKLKVGDTLTVSVLGRPIVARIASLREIDWRSLGFNFAIIFAPGTLEQAPYTMMATVAPGPHVSTLAFERQVASDFPMVSAIRVGDVVERVTAILTALEVAIRLATALAILIGIVVLAGAVAATRRERQREAVLLKLVGASRGQVLAAQLVEFATMSGVIALAAFGLGAFAAWLLVVKLFDFGFEPGWGELVLLPLAGVALAILVAMAAAWPALRARPAEALRSL</sequence>
<dbReference type="Proteomes" id="UP000274661">
    <property type="component" value="Unassembled WGS sequence"/>
</dbReference>
<dbReference type="AlphaFoldDB" id="A0A429V6I7"/>
<protein>
    <submittedName>
        <fullName evidence="9">FtsX-like permease family protein</fullName>
    </submittedName>
</protein>
<accession>A0A429V6I7</accession>
<keyword evidence="2" id="KW-1003">Cell membrane</keyword>
<feature type="transmembrane region" description="Helical" evidence="6">
    <location>
        <begin position="793"/>
        <end position="814"/>
    </location>
</feature>
<dbReference type="PROSITE" id="PS51257">
    <property type="entry name" value="PROKAR_LIPOPROTEIN"/>
    <property type="match status" value="1"/>
</dbReference>
<feature type="transmembrane region" description="Helical" evidence="6">
    <location>
        <begin position="745"/>
        <end position="773"/>
    </location>
</feature>
<feature type="transmembrane region" description="Helical" evidence="6">
    <location>
        <begin position="383"/>
        <end position="404"/>
    </location>
</feature>
<dbReference type="Pfam" id="PF12704">
    <property type="entry name" value="MacB_PCD"/>
    <property type="match status" value="1"/>
</dbReference>
<dbReference type="PANTHER" id="PTHR30287:SF1">
    <property type="entry name" value="INNER MEMBRANE PROTEIN"/>
    <property type="match status" value="1"/>
</dbReference>
<evidence type="ECO:0000256" key="1">
    <source>
        <dbReference type="ARBA" id="ARBA00004651"/>
    </source>
</evidence>
<keyword evidence="10" id="KW-1185">Reference proteome</keyword>
<dbReference type="EMBL" id="RWJF01000001">
    <property type="protein sequence ID" value="RST29555.1"/>
    <property type="molecule type" value="Genomic_DNA"/>
</dbReference>
<dbReference type="Pfam" id="PF02687">
    <property type="entry name" value="FtsX"/>
    <property type="match status" value="2"/>
</dbReference>
<gene>
    <name evidence="9" type="ORF">HMF7854_00935</name>
</gene>
<dbReference type="InterPro" id="IPR003838">
    <property type="entry name" value="ABC3_permease_C"/>
</dbReference>
<dbReference type="OrthoDB" id="9775544at2"/>
<evidence type="ECO:0000313" key="9">
    <source>
        <dbReference type="EMBL" id="RST29555.1"/>
    </source>
</evidence>
<feature type="domain" description="MacB-like periplasmic core" evidence="8">
    <location>
        <begin position="26"/>
        <end position="218"/>
    </location>
</feature>
<evidence type="ECO:0000256" key="2">
    <source>
        <dbReference type="ARBA" id="ARBA00022475"/>
    </source>
</evidence>
<evidence type="ECO:0000256" key="6">
    <source>
        <dbReference type="SAM" id="Phobius"/>
    </source>
</evidence>
<reference evidence="9 10" key="1">
    <citation type="submission" date="2018-12" db="EMBL/GenBank/DDBJ databases">
        <title>Sphingomonas sp. HMF7854 Genome sequencing and assembly.</title>
        <authorList>
            <person name="Cha I."/>
            <person name="Kang H."/>
            <person name="Kim H."/>
            <person name="Kang J."/>
            <person name="Joh K."/>
        </authorList>
    </citation>
    <scope>NUCLEOTIDE SEQUENCE [LARGE SCALE GENOMIC DNA]</scope>
    <source>
        <strain evidence="9 10">HMF7854</strain>
    </source>
</reference>
<evidence type="ECO:0000256" key="3">
    <source>
        <dbReference type="ARBA" id="ARBA00022692"/>
    </source>
</evidence>
<dbReference type="InterPro" id="IPR025857">
    <property type="entry name" value="MacB_PCD"/>
</dbReference>
<name>A0A429V6I7_9SPHN</name>
<feature type="transmembrane region" description="Helical" evidence="6">
    <location>
        <begin position="410"/>
        <end position="433"/>
    </location>
</feature>
<keyword evidence="4 6" id="KW-1133">Transmembrane helix</keyword>
<dbReference type="InterPro" id="IPR038766">
    <property type="entry name" value="Membrane_comp_ABC_pdt"/>
</dbReference>
<proteinExistence type="predicted"/>
<comment type="subcellular location">
    <subcellularLocation>
        <location evidence="1">Cell membrane</location>
        <topology evidence="1">Multi-pass membrane protein</topology>
    </subcellularLocation>
</comment>
<keyword evidence="3 6" id="KW-0812">Transmembrane</keyword>